<proteinExistence type="predicted"/>
<evidence type="ECO:0008006" key="3">
    <source>
        <dbReference type="Google" id="ProtNLM"/>
    </source>
</evidence>
<evidence type="ECO:0000313" key="2">
    <source>
        <dbReference type="Proteomes" id="UP001560045"/>
    </source>
</evidence>
<accession>A0ABV3XH97</accession>
<name>A0ABV3XH97_9ACTN</name>
<dbReference type="Proteomes" id="UP001560045">
    <property type="component" value="Unassembled WGS sequence"/>
</dbReference>
<keyword evidence="2" id="KW-1185">Reference proteome</keyword>
<dbReference type="EMBL" id="JBFNXQ010000054">
    <property type="protein sequence ID" value="MEX5719951.1"/>
    <property type="molecule type" value="Genomic_DNA"/>
</dbReference>
<comment type="caution">
    <text evidence="1">The sequence shown here is derived from an EMBL/GenBank/DDBJ whole genome shotgun (WGS) entry which is preliminary data.</text>
</comment>
<evidence type="ECO:0000313" key="1">
    <source>
        <dbReference type="EMBL" id="MEX5719951.1"/>
    </source>
</evidence>
<protein>
    <recommendedName>
        <fullName evidence="3">Phosphotransferase enzyme family protein</fullName>
    </recommendedName>
</protein>
<gene>
    <name evidence="1" type="ORF">ABQ292_16425</name>
</gene>
<dbReference type="SUPFAM" id="SSF56112">
    <property type="entry name" value="Protein kinase-like (PK-like)"/>
    <property type="match status" value="1"/>
</dbReference>
<organism evidence="1 2">
    <name type="scientific">Geodermatophilus maliterrae</name>
    <dbReference type="NCBI Taxonomy" id="3162531"/>
    <lineage>
        <taxon>Bacteria</taxon>
        <taxon>Bacillati</taxon>
        <taxon>Actinomycetota</taxon>
        <taxon>Actinomycetes</taxon>
        <taxon>Geodermatophilales</taxon>
        <taxon>Geodermatophilaceae</taxon>
        <taxon>Geodermatophilus</taxon>
    </lineage>
</organism>
<sequence>VGSPRLQLRAYRPGRRAVVEVTSPSGRWFLKVVRPSAAADLAARHATLSAGVPVPPVLASTDDGVVVLPGLPGTPMRAALAGDPGALPEPAVLEALLDALPAVTAPPPRRDPADPVPRVWAHATVLGTVCPSLAPRLERLTAAVGAAAGGHPVVPVHGDFYEAQLLVDAGAVVGLLDVDTAGPGARIDDWATLVAHLALLERLGGDPARVSGYRARVQALLAGRWPGGEFAARVAGVLVGLATGPFRVQQAGWAAATEARVALAEEWAGLR</sequence>
<feature type="non-terminal residue" evidence="1">
    <location>
        <position position="1"/>
    </location>
</feature>
<dbReference type="RefSeq" id="WP_369208291.1">
    <property type="nucleotide sequence ID" value="NZ_JBFNXQ010000054.1"/>
</dbReference>
<dbReference type="InterPro" id="IPR011009">
    <property type="entry name" value="Kinase-like_dom_sf"/>
</dbReference>
<dbReference type="Gene3D" id="3.90.1200.10">
    <property type="match status" value="1"/>
</dbReference>
<reference evidence="1 2" key="1">
    <citation type="submission" date="2024-06" db="EMBL/GenBank/DDBJ databases">
        <title>Draft genome sequence of Geodermatophilus badlandi, a novel member of the Geodermatophilaceae isolated from badland sedimentary rocks in the Red desert, Wyoming, USA.</title>
        <authorList>
            <person name="Ben Tekaya S."/>
            <person name="Nouioui I."/>
            <person name="Flores G.M."/>
            <person name="Shaal M.N."/>
            <person name="Bredoire F."/>
            <person name="Basile F."/>
            <person name="Van Diepen L."/>
            <person name="Ward N.L."/>
        </authorList>
    </citation>
    <scope>NUCLEOTIDE SEQUENCE [LARGE SCALE GENOMIC DNA]</scope>
    <source>
        <strain evidence="1 2">WL48A</strain>
    </source>
</reference>